<keyword evidence="4" id="KW-0747">Spliceosome</keyword>
<evidence type="ECO:0000259" key="16">
    <source>
        <dbReference type="PROSITE" id="PS51788"/>
    </source>
</evidence>
<feature type="domain" description="J" evidence="13">
    <location>
        <begin position="709"/>
        <end position="783"/>
    </location>
</feature>
<dbReference type="InterPro" id="IPR001623">
    <property type="entry name" value="DnaJ_domain"/>
</dbReference>
<dbReference type="GO" id="GO:0030532">
    <property type="term" value="C:small nuclear ribonucleoprotein complex"/>
    <property type="evidence" value="ECO:0007669"/>
    <property type="project" value="UniProtKB-ARBA"/>
</dbReference>
<dbReference type="Gene3D" id="1.20.1280.20">
    <property type="entry name" value="HscB, C-terminal domain"/>
    <property type="match status" value="1"/>
</dbReference>
<keyword evidence="5" id="KW-0677">Repeat</keyword>
<dbReference type="GO" id="GO:0001671">
    <property type="term" value="F:ATPase activator activity"/>
    <property type="evidence" value="ECO:0007669"/>
    <property type="project" value="InterPro"/>
</dbReference>
<dbReference type="InterPro" id="IPR036386">
    <property type="entry name" value="HscB_C_sf"/>
</dbReference>
<dbReference type="Gene3D" id="2.170.150.20">
    <property type="entry name" value="Peptide methionine sulfoxide reductase"/>
    <property type="match status" value="1"/>
</dbReference>
<proteinExistence type="inferred from homology"/>
<gene>
    <name evidence="17" type="ORF">DICVIV_06678</name>
</gene>
<evidence type="ECO:0000256" key="4">
    <source>
        <dbReference type="ARBA" id="ARBA00022728"/>
    </source>
</evidence>
<keyword evidence="7" id="KW-0143">Chaperone</keyword>
<feature type="domain" description="CULT" evidence="16">
    <location>
        <begin position="385"/>
        <end position="491"/>
    </location>
</feature>
<feature type="domain" description="RRM" evidence="14">
    <location>
        <begin position="480"/>
        <end position="559"/>
    </location>
</feature>
<dbReference type="PROSITE" id="PS50076">
    <property type="entry name" value="DNAJ_2"/>
    <property type="match status" value="1"/>
</dbReference>
<dbReference type="InterPro" id="IPR000504">
    <property type="entry name" value="RRM_dom"/>
</dbReference>
<name>A0A0D8XU04_DICVI</name>
<evidence type="ECO:0000313" key="18">
    <source>
        <dbReference type="Proteomes" id="UP000053766"/>
    </source>
</evidence>
<dbReference type="Gene3D" id="1.20.58.1480">
    <property type="match status" value="1"/>
</dbReference>
<dbReference type="GO" id="GO:0005681">
    <property type="term" value="C:spliceosomal complex"/>
    <property type="evidence" value="ECO:0007669"/>
    <property type="project" value="UniProtKB-KW"/>
</dbReference>
<dbReference type="Pfam" id="PF02190">
    <property type="entry name" value="LON_substr_bdg"/>
    <property type="match status" value="1"/>
</dbReference>
<dbReference type="SMART" id="SM00271">
    <property type="entry name" value="DnaJ"/>
    <property type="match status" value="1"/>
</dbReference>
<evidence type="ECO:0000256" key="7">
    <source>
        <dbReference type="ARBA" id="ARBA00023186"/>
    </source>
</evidence>
<evidence type="ECO:0000259" key="15">
    <source>
        <dbReference type="PROSITE" id="PS51787"/>
    </source>
</evidence>
<dbReference type="SMART" id="SM00464">
    <property type="entry name" value="LON"/>
    <property type="match status" value="1"/>
</dbReference>
<evidence type="ECO:0000259" key="13">
    <source>
        <dbReference type="PROSITE" id="PS50076"/>
    </source>
</evidence>
<comment type="subcellular location">
    <subcellularLocation>
        <location evidence="1">Nucleus</location>
    </subcellularLocation>
</comment>
<feature type="region of interest" description="Disordered" evidence="12">
    <location>
        <begin position="583"/>
        <end position="603"/>
    </location>
</feature>
<dbReference type="Gene3D" id="1.10.287.110">
    <property type="entry name" value="DnaJ domain"/>
    <property type="match status" value="1"/>
</dbReference>
<organism evidence="17 18">
    <name type="scientific">Dictyocaulus viviparus</name>
    <name type="common">Bovine lungworm</name>
    <dbReference type="NCBI Taxonomy" id="29172"/>
    <lineage>
        <taxon>Eukaryota</taxon>
        <taxon>Metazoa</taxon>
        <taxon>Ecdysozoa</taxon>
        <taxon>Nematoda</taxon>
        <taxon>Chromadorea</taxon>
        <taxon>Rhabditida</taxon>
        <taxon>Rhabditina</taxon>
        <taxon>Rhabditomorpha</taxon>
        <taxon>Strongyloidea</taxon>
        <taxon>Metastrongylidae</taxon>
        <taxon>Dictyocaulus</taxon>
    </lineage>
</organism>
<dbReference type="FunFam" id="3.30.70.330:FF:000029">
    <property type="entry name" value="U2 small nuclear ribonucleoprotein B"/>
    <property type="match status" value="1"/>
</dbReference>
<dbReference type="InterPro" id="IPR003111">
    <property type="entry name" value="Lon_prtase_N"/>
</dbReference>
<dbReference type="AlphaFoldDB" id="A0A0D8XU04"/>
<dbReference type="PROSITE" id="PS51788">
    <property type="entry name" value="CULT"/>
    <property type="match status" value="1"/>
</dbReference>
<dbReference type="InterPro" id="IPR012677">
    <property type="entry name" value="Nucleotide-bd_a/b_plait_sf"/>
</dbReference>
<keyword evidence="9" id="KW-0539">Nucleus</keyword>
<evidence type="ECO:0000256" key="9">
    <source>
        <dbReference type="ARBA" id="ARBA00023242"/>
    </source>
</evidence>
<evidence type="ECO:0000256" key="1">
    <source>
        <dbReference type="ARBA" id="ARBA00004123"/>
    </source>
</evidence>
<dbReference type="SUPFAM" id="SSF88697">
    <property type="entry name" value="PUA domain-like"/>
    <property type="match status" value="1"/>
</dbReference>
<dbReference type="Pfam" id="PF00076">
    <property type="entry name" value="RRM_1"/>
    <property type="match status" value="2"/>
</dbReference>
<dbReference type="CDD" id="cd06257">
    <property type="entry name" value="DnaJ"/>
    <property type="match status" value="1"/>
</dbReference>
<dbReference type="SMART" id="SM00360">
    <property type="entry name" value="RRM"/>
    <property type="match status" value="2"/>
</dbReference>
<dbReference type="CDD" id="cd15777">
    <property type="entry name" value="CRBN_C_like"/>
    <property type="match status" value="1"/>
</dbReference>
<evidence type="ECO:0000256" key="3">
    <source>
        <dbReference type="ARBA" id="ARBA00022664"/>
    </source>
</evidence>
<dbReference type="FunFam" id="2.170.150.20:FF:000007">
    <property type="entry name" value="Protein cereblon"/>
    <property type="match status" value="1"/>
</dbReference>
<evidence type="ECO:0000256" key="2">
    <source>
        <dbReference type="ARBA" id="ARBA00007243"/>
    </source>
</evidence>
<dbReference type="Gene3D" id="3.30.70.330">
    <property type="match status" value="2"/>
</dbReference>
<dbReference type="CDD" id="cd12247">
    <property type="entry name" value="RRM2_U1A_like"/>
    <property type="match status" value="1"/>
</dbReference>
<evidence type="ECO:0000256" key="11">
    <source>
        <dbReference type="PROSITE-ProRule" id="PRU00176"/>
    </source>
</evidence>
<dbReference type="InterPro" id="IPR046336">
    <property type="entry name" value="Lon_prtase_N_sf"/>
</dbReference>
<dbReference type="STRING" id="29172.A0A0D8XU04"/>
<dbReference type="SUPFAM" id="SSF54928">
    <property type="entry name" value="RNA-binding domain, RBD"/>
    <property type="match status" value="1"/>
</dbReference>
<dbReference type="FunFam" id="3.30.70.330:FF:000039">
    <property type="entry name" value="U1 small nuclear ribonucleoprotein A"/>
    <property type="match status" value="1"/>
</dbReference>
<dbReference type="GO" id="GO:0008380">
    <property type="term" value="P:RNA splicing"/>
    <property type="evidence" value="ECO:0007669"/>
    <property type="project" value="UniProtKB-KW"/>
</dbReference>
<dbReference type="SUPFAM" id="SSF46565">
    <property type="entry name" value="Chaperone J-domain"/>
    <property type="match status" value="1"/>
</dbReference>
<dbReference type="InterPro" id="IPR035979">
    <property type="entry name" value="RBD_domain_sf"/>
</dbReference>
<feature type="compositionally biased region" description="Acidic residues" evidence="12">
    <location>
        <begin position="86"/>
        <end position="108"/>
    </location>
</feature>
<dbReference type="PROSITE" id="PS50102">
    <property type="entry name" value="RRM"/>
    <property type="match status" value="2"/>
</dbReference>
<sequence>MMFDGGRRSDNEDDGEQNEENLADIEGRALEAEDSEESPDELAALHNAVNRGIENGVRQFLGILNERVRGGNNRRGAMSMRALEDEEMLDDEESFEDEDAAASEDTDGEPNRDFDVYESSKHQYLFKPARASEEVDVETTAWLQPGEIHTVPVISLDLIVLPGQMVPMQLHNSVSRLVIQRAIEARSYIGLLPIVPEELDICKGRYGILLQVNKFLNDRLTMKVQAVGRQRFRIITLDETSRTPMAKVEVLSEFIRTPLLQAVCPTNVWKFREERKAAICSEMSNIPSFAVKNSNLQTQCERLGSWMKMWFSNERILDALNLVKFFPFPRNVAFSSMCAYFKGPITFSYWVARNIPMTLSAKYEYLVEDDTNSRIANLLKLVNQMTDLVCQGCGMLICSIQDIVNMNSEGTSSHFVNIGLQSIPAGYIHEMVTVKVAQNFVPRYQPSAKFSWFPGYKWQVIECRFCMDHLAVMADIKPNHTIYINNLNEKVKKEELKKALHAIFTQFGEIISIMTFKTLRMRGQAHIIFKEISSASNALRAMQGFPFYDKPMRIQYAREDSDIIAKAKGTYVERAARAPVRIQKKKKGAKGGGGAGRANCGDDGPAPPNKILFCTNLPDEATTDMLQILFNQFPGLRDIRLVPNRSGIAFVEFESEESSQELKYCEKIVSNCGKDEQTNCWNCCDAVKCTKQFFCDSCHAIQPPAEAQNLFEYIGLPVSFDIKESLLKKRFRELQSELHPDKFQNASQHEQEISDEHSRKLNESYKTLSNPFLRAKYLFKILGGDEADCQDLSKESLLEMMELNERIEIMKSKEELSMEKTNVQKEIDILLIQLEKHFAKKNIRDKLRFVNVHHCSAQRIISVNVVIQEERVGSRALALCEHHSFHVIDWPVIYSVVANEEFRRKTFVAVSPTTSLAMMISSEYIRVHVHYQPRRVLICS</sequence>
<dbReference type="GO" id="GO:0051259">
    <property type="term" value="P:protein complex oligomerization"/>
    <property type="evidence" value="ECO:0007669"/>
    <property type="project" value="InterPro"/>
</dbReference>
<dbReference type="EMBL" id="KN716316">
    <property type="protein sequence ID" value="KJH47224.1"/>
    <property type="molecule type" value="Genomic_DNA"/>
</dbReference>
<keyword evidence="8" id="KW-0508">mRNA splicing</keyword>
<dbReference type="InterPro" id="IPR004640">
    <property type="entry name" value="HscB"/>
</dbReference>
<dbReference type="PROSITE" id="PS51787">
    <property type="entry name" value="LON_N"/>
    <property type="match status" value="1"/>
</dbReference>
<feature type="region of interest" description="Disordered" evidence="12">
    <location>
        <begin position="86"/>
        <end position="113"/>
    </location>
</feature>
<evidence type="ECO:0000256" key="12">
    <source>
        <dbReference type="SAM" id="MobiDB-lite"/>
    </source>
</evidence>
<evidence type="ECO:0000256" key="10">
    <source>
        <dbReference type="ARBA" id="ARBA00023274"/>
    </source>
</evidence>
<dbReference type="GO" id="GO:0051087">
    <property type="term" value="F:protein-folding chaperone binding"/>
    <property type="evidence" value="ECO:0007669"/>
    <property type="project" value="InterPro"/>
</dbReference>
<accession>A0A0D8XU04</accession>
<feature type="region of interest" description="Disordered" evidence="12">
    <location>
        <begin position="1"/>
        <end position="40"/>
    </location>
</feature>
<dbReference type="Proteomes" id="UP000053766">
    <property type="component" value="Unassembled WGS sequence"/>
</dbReference>
<evidence type="ECO:0000259" key="14">
    <source>
        <dbReference type="PROSITE" id="PS50102"/>
    </source>
</evidence>
<dbReference type="GO" id="GO:0005739">
    <property type="term" value="C:mitochondrion"/>
    <property type="evidence" value="ECO:0007669"/>
    <property type="project" value="TreeGrafter"/>
</dbReference>
<dbReference type="NCBIfam" id="TIGR00714">
    <property type="entry name" value="hscB"/>
    <property type="match status" value="1"/>
</dbReference>
<dbReference type="InterPro" id="IPR034750">
    <property type="entry name" value="CULT"/>
</dbReference>
<dbReference type="PANTHER" id="PTHR14021:SF15">
    <property type="entry name" value="IRON-SULFUR CLUSTER CO-CHAPERONE PROTEIN HSCB"/>
    <property type="match status" value="1"/>
</dbReference>
<feature type="compositionally biased region" description="Acidic residues" evidence="12">
    <location>
        <begin position="11"/>
        <end position="23"/>
    </location>
</feature>
<dbReference type="PANTHER" id="PTHR14021">
    <property type="entry name" value="IRON-SULFUR CLUSTER CO-CHAPERONE PROTEIN HSCB"/>
    <property type="match status" value="1"/>
</dbReference>
<evidence type="ECO:0000313" key="17">
    <source>
        <dbReference type="EMBL" id="KJH47224.1"/>
    </source>
</evidence>
<dbReference type="InterPro" id="IPR036869">
    <property type="entry name" value="J_dom_sf"/>
</dbReference>
<dbReference type="InterPro" id="IPR015947">
    <property type="entry name" value="PUA-like_sf"/>
</dbReference>
<keyword evidence="18" id="KW-1185">Reference proteome</keyword>
<comment type="similarity">
    <text evidence="2">Belongs to the RRM U1 A/B'' family.</text>
</comment>
<reference evidence="18" key="2">
    <citation type="journal article" date="2016" name="Sci. Rep.">
        <title>Dictyocaulus viviparus genome, variome and transcriptome elucidate lungworm biology and support future intervention.</title>
        <authorList>
            <person name="McNulty S.N."/>
            <person name="Strube C."/>
            <person name="Rosa B.A."/>
            <person name="Martin J.C."/>
            <person name="Tyagi R."/>
            <person name="Choi Y.J."/>
            <person name="Wang Q."/>
            <person name="Hallsworth Pepin K."/>
            <person name="Zhang X."/>
            <person name="Ozersky P."/>
            <person name="Wilson R.K."/>
            <person name="Sternberg P.W."/>
            <person name="Gasser R.B."/>
            <person name="Mitreva M."/>
        </authorList>
    </citation>
    <scope>NUCLEOTIDE SEQUENCE [LARGE SCALE GENOMIC DNA]</scope>
    <source>
        <strain evidence="18">HannoverDv2000</strain>
    </source>
</reference>
<feature type="domain" description="Lon N-terminal" evidence="15">
    <location>
        <begin position="148"/>
        <end position="386"/>
    </location>
</feature>
<dbReference type="OrthoDB" id="267517at2759"/>
<evidence type="ECO:0000256" key="6">
    <source>
        <dbReference type="ARBA" id="ARBA00022884"/>
    </source>
</evidence>
<keyword evidence="10" id="KW-0687">Ribonucleoprotein</keyword>
<keyword evidence="6 11" id="KW-0694">RNA-binding</keyword>
<evidence type="ECO:0000256" key="5">
    <source>
        <dbReference type="ARBA" id="ARBA00022737"/>
    </source>
</evidence>
<feature type="compositionally biased region" description="Basic and acidic residues" evidence="12">
    <location>
        <begin position="1"/>
        <end position="10"/>
    </location>
</feature>
<dbReference type="Gene3D" id="2.30.130.40">
    <property type="entry name" value="LON domain-like"/>
    <property type="match status" value="1"/>
</dbReference>
<dbReference type="GO" id="GO:0044571">
    <property type="term" value="P:[2Fe-2S] cluster assembly"/>
    <property type="evidence" value="ECO:0007669"/>
    <property type="project" value="InterPro"/>
</dbReference>
<dbReference type="GO" id="GO:0006397">
    <property type="term" value="P:mRNA processing"/>
    <property type="evidence" value="ECO:0007669"/>
    <property type="project" value="UniProtKB-KW"/>
</dbReference>
<keyword evidence="3" id="KW-0507">mRNA processing</keyword>
<evidence type="ECO:0000256" key="8">
    <source>
        <dbReference type="ARBA" id="ARBA00023187"/>
    </source>
</evidence>
<protein>
    <submittedName>
        <fullName evidence="17">Fe-S protein assembly co-chaperone HscB</fullName>
    </submittedName>
</protein>
<feature type="domain" description="RRM" evidence="14">
    <location>
        <begin position="610"/>
        <end position="661"/>
    </location>
</feature>
<reference evidence="17 18" key="1">
    <citation type="submission" date="2013-11" db="EMBL/GenBank/DDBJ databases">
        <title>Draft genome of the bovine lungworm Dictyocaulus viviparus.</title>
        <authorList>
            <person name="Mitreva M."/>
        </authorList>
    </citation>
    <scope>NUCLEOTIDE SEQUENCE [LARGE SCALE GENOMIC DNA]</scope>
    <source>
        <strain evidence="17 18">HannoverDv2000</strain>
    </source>
</reference>
<dbReference type="GO" id="GO:0003723">
    <property type="term" value="F:RNA binding"/>
    <property type="evidence" value="ECO:0007669"/>
    <property type="project" value="UniProtKB-UniRule"/>
</dbReference>